<keyword evidence="1" id="KW-0677">Repeat</keyword>
<feature type="domain" description="HTH myb-type" evidence="6">
    <location>
        <begin position="16"/>
        <end position="67"/>
    </location>
</feature>
<evidence type="ECO:0000313" key="7">
    <source>
        <dbReference type="EMBL" id="ETW08758.1"/>
    </source>
</evidence>
<organism evidence="7">
    <name type="scientific">Aphanomyces invadans</name>
    <dbReference type="NCBI Taxonomy" id="157072"/>
    <lineage>
        <taxon>Eukaryota</taxon>
        <taxon>Sar</taxon>
        <taxon>Stramenopiles</taxon>
        <taxon>Oomycota</taxon>
        <taxon>Saprolegniomycetes</taxon>
        <taxon>Saprolegniales</taxon>
        <taxon>Verrucalvaceae</taxon>
        <taxon>Aphanomyces</taxon>
    </lineage>
</organism>
<evidence type="ECO:0000256" key="3">
    <source>
        <dbReference type="SAM" id="MobiDB-lite"/>
    </source>
</evidence>
<dbReference type="GO" id="GO:0000981">
    <property type="term" value="F:DNA-binding transcription factor activity, RNA polymerase II-specific"/>
    <property type="evidence" value="ECO:0007669"/>
    <property type="project" value="TreeGrafter"/>
</dbReference>
<feature type="region of interest" description="Disordered" evidence="3">
    <location>
        <begin position="1"/>
        <end position="25"/>
    </location>
</feature>
<feature type="domain" description="Myb-like" evidence="4">
    <location>
        <begin position="16"/>
        <end position="67"/>
    </location>
</feature>
<dbReference type="RefSeq" id="XP_008862563.1">
    <property type="nucleotide sequence ID" value="XM_008864341.1"/>
</dbReference>
<dbReference type="SUPFAM" id="SSF46689">
    <property type="entry name" value="Homeodomain-like"/>
    <property type="match status" value="1"/>
</dbReference>
<dbReference type="InterPro" id="IPR050560">
    <property type="entry name" value="MYB_TF"/>
</dbReference>
<dbReference type="OrthoDB" id="2143914at2759"/>
<dbReference type="GeneID" id="20078326"/>
<dbReference type="AlphaFoldDB" id="A0A024USW0"/>
<dbReference type="PANTHER" id="PTHR45614">
    <property type="entry name" value="MYB PROTEIN-RELATED"/>
    <property type="match status" value="1"/>
</dbReference>
<dbReference type="PROSITE" id="PS51294">
    <property type="entry name" value="HTH_MYB"/>
    <property type="match status" value="2"/>
</dbReference>
<dbReference type="InterPro" id="IPR009057">
    <property type="entry name" value="Homeodomain-like_sf"/>
</dbReference>
<name>A0A024USW0_9STRA</name>
<sequence>MPRSTTNDRDSADEGSDRKSISKWTPEEDSLMMELVQTHGTRRWSVIGSLLPGRNGKQCRERWHNQLDPSIRKDPWTTDEETLLKVAHHKYGNKWAEIAKLLPGRTDNAIKNHWNSYKRRGHRAMQHKAKMSMPSQPHSHMEPASIFEHSPTNLNRISMLHDHIKQQLPMQEHFSLLHATVTKQQHLAHTTLPHHFHHPMMQHSLHSMPVSSTMTSNGTSLFPLHQQRGLVHNSSTQNKENQSGSQPQLTVLADAAAVQTIVL</sequence>
<dbReference type="Gene3D" id="1.10.10.60">
    <property type="entry name" value="Homeodomain-like"/>
    <property type="match status" value="2"/>
</dbReference>
<dbReference type="InterPro" id="IPR017884">
    <property type="entry name" value="SANT_dom"/>
</dbReference>
<dbReference type="SMART" id="SM00717">
    <property type="entry name" value="SANT"/>
    <property type="match status" value="2"/>
</dbReference>
<feature type="domain" description="SANT" evidence="5">
    <location>
        <begin position="71"/>
        <end position="122"/>
    </location>
</feature>
<dbReference type="VEuPathDB" id="FungiDB:H310_01276"/>
<keyword evidence="2" id="KW-0238">DNA-binding</keyword>
<dbReference type="STRING" id="157072.A0A024USW0"/>
<dbReference type="GO" id="GO:0005634">
    <property type="term" value="C:nucleus"/>
    <property type="evidence" value="ECO:0007669"/>
    <property type="project" value="TreeGrafter"/>
</dbReference>
<proteinExistence type="predicted"/>
<dbReference type="CDD" id="cd00167">
    <property type="entry name" value="SANT"/>
    <property type="match status" value="2"/>
</dbReference>
<feature type="compositionally biased region" description="Basic and acidic residues" evidence="3">
    <location>
        <begin position="1"/>
        <end position="20"/>
    </location>
</feature>
<dbReference type="GO" id="GO:0000978">
    <property type="term" value="F:RNA polymerase II cis-regulatory region sequence-specific DNA binding"/>
    <property type="evidence" value="ECO:0007669"/>
    <property type="project" value="TreeGrafter"/>
</dbReference>
<evidence type="ECO:0000259" key="6">
    <source>
        <dbReference type="PROSITE" id="PS51294"/>
    </source>
</evidence>
<evidence type="ECO:0000259" key="5">
    <source>
        <dbReference type="PROSITE" id="PS51293"/>
    </source>
</evidence>
<dbReference type="eggNOG" id="KOG0048">
    <property type="taxonomic scope" value="Eukaryota"/>
</dbReference>
<dbReference type="PROSITE" id="PS51293">
    <property type="entry name" value="SANT"/>
    <property type="match status" value="1"/>
</dbReference>
<protein>
    <submittedName>
        <fullName evidence="7">Uncharacterized protein</fullName>
    </submittedName>
</protein>
<dbReference type="EMBL" id="KI913953">
    <property type="protein sequence ID" value="ETW08758.1"/>
    <property type="molecule type" value="Genomic_DNA"/>
</dbReference>
<gene>
    <name evidence="7" type="ORF">H310_01276</name>
</gene>
<dbReference type="InterPro" id="IPR001005">
    <property type="entry name" value="SANT/Myb"/>
</dbReference>
<feature type="domain" description="Myb-like" evidence="4">
    <location>
        <begin position="68"/>
        <end position="118"/>
    </location>
</feature>
<evidence type="ECO:0000256" key="2">
    <source>
        <dbReference type="ARBA" id="ARBA00023125"/>
    </source>
</evidence>
<dbReference type="Pfam" id="PF00249">
    <property type="entry name" value="Myb_DNA-binding"/>
    <property type="match status" value="2"/>
</dbReference>
<evidence type="ECO:0000259" key="4">
    <source>
        <dbReference type="PROSITE" id="PS50090"/>
    </source>
</evidence>
<dbReference type="PANTHER" id="PTHR45614:SF232">
    <property type="entry name" value="TRANSCRIPTION FACTOR MYB3R-2"/>
    <property type="match status" value="1"/>
</dbReference>
<feature type="domain" description="HTH myb-type" evidence="6">
    <location>
        <begin position="68"/>
        <end position="122"/>
    </location>
</feature>
<evidence type="ECO:0000256" key="1">
    <source>
        <dbReference type="ARBA" id="ARBA00022737"/>
    </source>
</evidence>
<dbReference type="InterPro" id="IPR017930">
    <property type="entry name" value="Myb_dom"/>
</dbReference>
<accession>A0A024USW0</accession>
<reference evidence="7" key="1">
    <citation type="submission" date="2013-12" db="EMBL/GenBank/DDBJ databases">
        <title>The Genome Sequence of Aphanomyces invadans NJM9701.</title>
        <authorList>
            <consortium name="The Broad Institute Genomics Platform"/>
            <person name="Russ C."/>
            <person name="Tyler B."/>
            <person name="van West P."/>
            <person name="Dieguez-Uribeondo J."/>
            <person name="Young S.K."/>
            <person name="Zeng Q."/>
            <person name="Gargeya S."/>
            <person name="Fitzgerald M."/>
            <person name="Abouelleil A."/>
            <person name="Alvarado L."/>
            <person name="Chapman S.B."/>
            <person name="Gainer-Dewar J."/>
            <person name="Goldberg J."/>
            <person name="Griggs A."/>
            <person name="Gujja S."/>
            <person name="Hansen M."/>
            <person name="Howarth C."/>
            <person name="Imamovic A."/>
            <person name="Ireland A."/>
            <person name="Larimer J."/>
            <person name="McCowan C."/>
            <person name="Murphy C."/>
            <person name="Pearson M."/>
            <person name="Poon T.W."/>
            <person name="Priest M."/>
            <person name="Roberts A."/>
            <person name="Saif S."/>
            <person name="Shea T."/>
            <person name="Sykes S."/>
            <person name="Wortman J."/>
            <person name="Nusbaum C."/>
            <person name="Birren B."/>
        </authorList>
    </citation>
    <scope>NUCLEOTIDE SEQUENCE [LARGE SCALE GENOMIC DNA]</scope>
    <source>
        <strain evidence="7">NJM9701</strain>
    </source>
</reference>
<dbReference type="FunFam" id="1.10.10.60:FF:000010">
    <property type="entry name" value="Transcriptional activator Myb isoform A"/>
    <property type="match status" value="1"/>
</dbReference>
<dbReference type="PROSITE" id="PS50090">
    <property type="entry name" value="MYB_LIKE"/>
    <property type="match status" value="2"/>
</dbReference>